<evidence type="ECO:0000259" key="4">
    <source>
        <dbReference type="PROSITE" id="PS51371"/>
    </source>
</evidence>
<dbReference type="CDD" id="cd04586">
    <property type="entry name" value="CBS_pair_BON_assoc"/>
    <property type="match status" value="1"/>
</dbReference>
<evidence type="ECO:0000259" key="3">
    <source>
        <dbReference type="PROSITE" id="PS50914"/>
    </source>
</evidence>
<dbReference type="PANTHER" id="PTHR43080:SF29">
    <property type="entry name" value="OS02G0818000 PROTEIN"/>
    <property type="match status" value="1"/>
</dbReference>
<reference evidence="5 6" key="1">
    <citation type="journal article" date="2019" name="Int. J. Syst. Evol. Microbiol.">
        <title>The Global Catalogue of Microorganisms (GCM) 10K type strain sequencing project: providing services to taxonomists for standard genome sequencing and annotation.</title>
        <authorList>
            <consortium name="The Broad Institute Genomics Platform"/>
            <consortium name="The Broad Institute Genome Sequencing Center for Infectious Disease"/>
            <person name="Wu L."/>
            <person name="Ma J."/>
        </authorList>
    </citation>
    <scope>NUCLEOTIDE SEQUENCE [LARGE SCALE GENOMIC DNA]</scope>
    <source>
        <strain evidence="5 6">JCM 6242</strain>
    </source>
</reference>
<dbReference type="EMBL" id="BAAAVI010000080">
    <property type="protein sequence ID" value="GAA2904746.1"/>
    <property type="molecule type" value="Genomic_DNA"/>
</dbReference>
<dbReference type="SUPFAM" id="SSF54631">
    <property type="entry name" value="CBS-domain pair"/>
    <property type="match status" value="1"/>
</dbReference>
<sequence>MDVTVKDIMTERVISVSEDTCFKKIAEALVAHGASSVPVLDGDGRVIGVVSEDDLLHKEEFRERFQGGGHRPPDRRGAEKAWGEVARDLMTTPAITIPVDASVVTAGRLMQEHGVKRLPVVDGHGRLMGIVSRHDVLKVFARPDRDIEREIRVNVLTRSLWMNTSRVAVAVENGVVTLSGRMVLRRDVELAVWMTRQVNGVVDVIDKLEWDRDNTPTGERR</sequence>
<dbReference type="Pfam" id="PF00571">
    <property type="entry name" value="CBS"/>
    <property type="match status" value="2"/>
</dbReference>
<protein>
    <submittedName>
        <fullName evidence="5">CBS domain-containing protein</fullName>
    </submittedName>
</protein>
<keyword evidence="6" id="KW-1185">Reference proteome</keyword>
<name>A0ABN3W981_9ACTN</name>
<dbReference type="Gene3D" id="3.10.580.10">
    <property type="entry name" value="CBS-domain"/>
    <property type="match status" value="1"/>
</dbReference>
<comment type="caution">
    <text evidence="5">The sequence shown here is derived from an EMBL/GenBank/DDBJ whole genome shotgun (WGS) entry which is preliminary data.</text>
</comment>
<dbReference type="Pfam" id="PF04972">
    <property type="entry name" value="BON"/>
    <property type="match status" value="1"/>
</dbReference>
<keyword evidence="1 2" id="KW-0129">CBS domain</keyword>
<dbReference type="PANTHER" id="PTHR43080">
    <property type="entry name" value="CBS DOMAIN-CONTAINING PROTEIN CBSX3, MITOCHONDRIAL"/>
    <property type="match status" value="1"/>
</dbReference>
<proteinExistence type="predicted"/>
<evidence type="ECO:0000313" key="5">
    <source>
        <dbReference type="EMBL" id="GAA2904746.1"/>
    </source>
</evidence>
<organism evidence="5 6">
    <name type="scientific">Streptosporangium fragile</name>
    <dbReference type="NCBI Taxonomy" id="46186"/>
    <lineage>
        <taxon>Bacteria</taxon>
        <taxon>Bacillati</taxon>
        <taxon>Actinomycetota</taxon>
        <taxon>Actinomycetes</taxon>
        <taxon>Streptosporangiales</taxon>
        <taxon>Streptosporangiaceae</taxon>
        <taxon>Streptosporangium</taxon>
    </lineage>
</organism>
<dbReference type="SMART" id="SM00116">
    <property type="entry name" value="CBS"/>
    <property type="match status" value="2"/>
</dbReference>
<dbReference type="PROSITE" id="PS51371">
    <property type="entry name" value="CBS"/>
    <property type="match status" value="2"/>
</dbReference>
<dbReference type="InterPro" id="IPR051257">
    <property type="entry name" value="Diverse_CBS-Domain"/>
</dbReference>
<feature type="domain" description="CBS" evidence="4">
    <location>
        <begin position="9"/>
        <end position="67"/>
    </location>
</feature>
<feature type="domain" description="BON" evidence="3">
    <location>
        <begin position="143"/>
        <end position="212"/>
    </location>
</feature>
<dbReference type="InterPro" id="IPR046342">
    <property type="entry name" value="CBS_dom_sf"/>
</dbReference>
<gene>
    <name evidence="5" type="ORF">GCM10010517_70850</name>
</gene>
<evidence type="ECO:0000256" key="2">
    <source>
        <dbReference type="PROSITE-ProRule" id="PRU00703"/>
    </source>
</evidence>
<dbReference type="Proteomes" id="UP001500831">
    <property type="component" value="Unassembled WGS sequence"/>
</dbReference>
<dbReference type="PROSITE" id="PS50914">
    <property type="entry name" value="BON"/>
    <property type="match status" value="1"/>
</dbReference>
<dbReference type="RefSeq" id="WP_344980676.1">
    <property type="nucleotide sequence ID" value="NZ_BAAAVI010000080.1"/>
</dbReference>
<dbReference type="PIRSF" id="PIRSF036990">
    <property type="entry name" value="UCP036990_CBS_BON"/>
    <property type="match status" value="1"/>
</dbReference>
<dbReference type="InterPro" id="IPR017080">
    <property type="entry name" value="UCP036990_CBS_BON"/>
</dbReference>
<feature type="domain" description="CBS" evidence="4">
    <location>
        <begin position="90"/>
        <end position="147"/>
    </location>
</feature>
<dbReference type="InterPro" id="IPR000644">
    <property type="entry name" value="CBS_dom"/>
</dbReference>
<evidence type="ECO:0000256" key="1">
    <source>
        <dbReference type="ARBA" id="ARBA00023122"/>
    </source>
</evidence>
<accession>A0ABN3W981</accession>
<dbReference type="Gene3D" id="3.30.1340.30">
    <property type="match status" value="1"/>
</dbReference>
<dbReference type="InterPro" id="IPR007055">
    <property type="entry name" value="BON_dom"/>
</dbReference>
<evidence type="ECO:0000313" key="6">
    <source>
        <dbReference type="Proteomes" id="UP001500831"/>
    </source>
</evidence>